<dbReference type="Proteomes" id="UP001060085">
    <property type="component" value="Linkage Group LG01"/>
</dbReference>
<name>A0ACC0CDQ8_CATRO</name>
<proteinExistence type="predicted"/>
<protein>
    <submittedName>
        <fullName evidence="1">Uncharacterized protein</fullName>
    </submittedName>
</protein>
<organism evidence="1 2">
    <name type="scientific">Catharanthus roseus</name>
    <name type="common">Madagascar periwinkle</name>
    <name type="synonym">Vinca rosea</name>
    <dbReference type="NCBI Taxonomy" id="4058"/>
    <lineage>
        <taxon>Eukaryota</taxon>
        <taxon>Viridiplantae</taxon>
        <taxon>Streptophyta</taxon>
        <taxon>Embryophyta</taxon>
        <taxon>Tracheophyta</taxon>
        <taxon>Spermatophyta</taxon>
        <taxon>Magnoliopsida</taxon>
        <taxon>eudicotyledons</taxon>
        <taxon>Gunneridae</taxon>
        <taxon>Pentapetalae</taxon>
        <taxon>asterids</taxon>
        <taxon>lamiids</taxon>
        <taxon>Gentianales</taxon>
        <taxon>Apocynaceae</taxon>
        <taxon>Rauvolfioideae</taxon>
        <taxon>Vinceae</taxon>
        <taxon>Catharanthinae</taxon>
        <taxon>Catharanthus</taxon>
    </lineage>
</organism>
<evidence type="ECO:0000313" key="2">
    <source>
        <dbReference type="Proteomes" id="UP001060085"/>
    </source>
</evidence>
<dbReference type="EMBL" id="CM044701">
    <property type="protein sequence ID" value="KAI5683074.1"/>
    <property type="molecule type" value="Genomic_DNA"/>
</dbReference>
<evidence type="ECO:0000313" key="1">
    <source>
        <dbReference type="EMBL" id="KAI5683074.1"/>
    </source>
</evidence>
<accession>A0ACC0CDQ8</accession>
<sequence>MSLMIFEEDKREEMKESYCDISSPLNSLSSKKVNLFTNSNNHFLACYSQSVQKFEAQNMENEGSLGYQLYKTISFLPSMSFLSSDFIINESNSCSFPFFCDRIQSQFLNFLDLWNKAKSWDES</sequence>
<reference evidence="2" key="1">
    <citation type="journal article" date="2023" name="Nat. Plants">
        <title>Single-cell RNA sequencing provides a high-resolution roadmap for understanding the multicellular compartmentation of specialized metabolism.</title>
        <authorList>
            <person name="Sun S."/>
            <person name="Shen X."/>
            <person name="Li Y."/>
            <person name="Li Y."/>
            <person name="Wang S."/>
            <person name="Li R."/>
            <person name="Zhang H."/>
            <person name="Shen G."/>
            <person name="Guo B."/>
            <person name="Wei J."/>
            <person name="Xu J."/>
            <person name="St-Pierre B."/>
            <person name="Chen S."/>
            <person name="Sun C."/>
        </authorList>
    </citation>
    <scope>NUCLEOTIDE SEQUENCE [LARGE SCALE GENOMIC DNA]</scope>
</reference>
<keyword evidence="2" id="KW-1185">Reference proteome</keyword>
<gene>
    <name evidence="1" type="ORF">M9H77_04302</name>
</gene>
<comment type="caution">
    <text evidence="1">The sequence shown here is derived from an EMBL/GenBank/DDBJ whole genome shotgun (WGS) entry which is preliminary data.</text>
</comment>